<evidence type="ECO:0000313" key="3">
    <source>
        <dbReference type="Proteomes" id="UP000193083"/>
    </source>
</evidence>
<dbReference type="EMBL" id="FXBL01000004">
    <property type="protein sequence ID" value="SMH50694.1"/>
    <property type="molecule type" value="Genomic_DNA"/>
</dbReference>
<feature type="region of interest" description="Disordered" evidence="1">
    <location>
        <begin position="1"/>
        <end position="74"/>
    </location>
</feature>
<organism evidence="2 3">
    <name type="scientific">Mesorhizobium australicum</name>
    <dbReference type="NCBI Taxonomy" id="536018"/>
    <lineage>
        <taxon>Bacteria</taxon>
        <taxon>Pseudomonadati</taxon>
        <taxon>Pseudomonadota</taxon>
        <taxon>Alphaproteobacteria</taxon>
        <taxon>Hyphomicrobiales</taxon>
        <taxon>Phyllobacteriaceae</taxon>
        <taxon>Mesorhizobium</taxon>
    </lineage>
</organism>
<reference evidence="2 3" key="1">
    <citation type="submission" date="2017-04" db="EMBL/GenBank/DDBJ databases">
        <authorList>
            <person name="Afonso C.L."/>
            <person name="Miller P.J."/>
            <person name="Scott M.A."/>
            <person name="Spackman E."/>
            <person name="Goraichik I."/>
            <person name="Dimitrov K.M."/>
            <person name="Suarez D.L."/>
            <person name="Swayne D.E."/>
        </authorList>
    </citation>
    <scope>NUCLEOTIDE SEQUENCE [LARGE SCALE GENOMIC DNA]</scope>
    <source>
        <strain evidence="2 3">B5P</strain>
    </source>
</reference>
<evidence type="ECO:0000313" key="2">
    <source>
        <dbReference type="EMBL" id="SMH50694.1"/>
    </source>
</evidence>
<protein>
    <submittedName>
        <fullName evidence="2">Uncharacterized protein</fullName>
    </submittedName>
</protein>
<dbReference type="RefSeq" id="WP_139832349.1">
    <property type="nucleotide sequence ID" value="NZ_FXBL01000004.1"/>
</dbReference>
<name>A0A1X7PIL2_9HYPH</name>
<accession>A0A1X7PIL2</accession>
<sequence length="74" mass="8124">MMTADMKKTEKSPAVKSLRKEQAEQRHEGKKTAEEKLERGLEDSFPASDPVAVASPTIKSGEPDKVRKKSVAAK</sequence>
<keyword evidence="3" id="KW-1185">Reference proteome</keyword>
<feature type="compositionally biased region" description="Basic and acidic residues" evidence="1">
    <location>
        <begin position="1"/>
        <end position="42"/>
    </location>
</feature>
<dbReference type="AlphaFoldDB" id="A0A1X7PIL2"/>
<evidence type="ECO:0000256" key="1">
    <source>
        <dbReference type="SAM" id="MobiDB-lite"/>
    </source>
</evidence>
<dbReference type="Proteomes" id="UP000193083">
    <property type="component" value="Unassembled WGS sequence"/>
</dbReference>
<dbReference type="OrthoDB" id="8101208at2"/>
<gene>
    <name evidence="2" type="ORF">SAMN02982922_4235</name>
</gene>
<proteinExistence type="predicted"/>